<sequence length="70" mass="7801">MQCQRIKACPIDIIVSASLGTGQHDKTTADLDPLNPDGSDNASKFAEHARFDKYPDKLFIGPRRDKRNKS</sequence>
<dbReference type="EMBL" id="QGLT01000001">
    <property type="protein sequence ID" value="PXZ02060.1"/>
    <property type="molecule type" value="Genomic_DNA"/>
</dbReference>
<dbReference type="AlphaFoldDB" id="A0A318MZH9"/>
<gene>
    <name evidence="2" type="ORF">DK869_03440</name>
</gene>
<organism evidence="2 3">
    <name type="scientific">Commensalibacter melissae</name>
    <dbReference type="NCBI Taxonomy" id="2070537"/>
    <lineage>
        <taxon>Bacteria</taxon>
        <taxon>Pseudomonadati</taxon>
        <taxon>Pseudomonadota</taxon>
        <taxon>Alphaproteobacteria</taxon>
        <taxon>Acetobacterales</taxon>
        <taxon>Acetobacteraceae</taxon>
    </lineage>
</organism>
<evidence type="ECO:0000313" key="3">
    <source>
        <dbReference type="Proteomes" id="UP000247565"/>
    </source>
</evidence>
<dbReference type="RefSeq" id="WP_110438578.1">
    <property type="nucleotide sequence ID" value="NZ_QGLT01000001.1"/>
</dbReference>
<keyword evidence="3" id="KW-1185">Reference proteome</keyword>
<comment type="caution">
    <text evidence="2">The sequence shown here is derived from an EMBL/GenBank/DDBJ whole genome shotgun (WGS) entry which is preliminary data.</text>
</comment>
<reference evidence="2 3" key="1">
    <citation type="submission" date="2018-05" db="EMBL/GenBank/DDBJ databases">
        <title>Reference genomes for bee gut microbiota database.</title>
        <authorList>
            <person name="Ellegaard K.M."/>
        </authorList>
    </citation>
    <scope>NUCLEOTIDE SEQUENCE [LARGE SCALE GENOMIC DNA]</scope>
    <source>
        <strain evidence="2 3">ESL0284</strain>
    </source>
</reference>
<feature type="region of interest" description="Disordered" evidence="1">
    <location>
        <begin position="22"/>
        <end position="47"/>
    </location>
</feature>
<dbReference type="Proteomes" id="UP000247565">
    <property type="component" value="Unassembled WGS sequence"/>
</dbReference>
<evidence type="ECO:0000313" key="2">
    <source>
        <dbReference type="EMBL" id="PXZ02060.1"/>
    </source>
</evidence>
<evidence type="ECO:0000256" key="1">
    <source>
        <dbReference type="SAM" id="MobiDB-lite"/>
    </source>
</evidence>
<name>A0A318MZH9_9PROT</name>
<proteinExistence type="predicted"/>
<protein>
    <submittedName>
        <fullName evidence="2">Uncharacterized protein</fullName>
    </submittedName>
</protein>
<accession>A0A318MZH9</accession>